<gene>
    <name evidence="3" type="ORF">XDN619_LOCUS21163</name>
</gene>
<evidence type="ECO:0000256" key="1">
    <source>
        <dbReference type="SAM" id="Phobius"/>
    </source>
</evidence>
<proteinExistence type="predicted"/>
<accession>A0A816UTU5</accession>
<keyword evidence="1" id="KW-0812">Transmembrane</keyword>
<keyword evidence="1" id="KW-0472">Membrane</keyword>
<feature type="domain" description="DUF7164" evidence="2">
    <location>
        <begin position="93"/>
        <end position="474"/>
    </location>
</feature>
<evidence type="ECO:0000259" key="2">
    <source>
        <dbReference type="Pfam" id="PF23741"/>
    </source>
</evidence>
<reference evidence="3" key="1">
    <citation type="submission" date="2021-02" db="EMBL/GenBank/DDBJ databases">
        <authorList>
            <person name="Nowell W R."/>
        </authorList>
    </citation>
    <scope>NUCLEOTIDE SEQUENCE</scope>
</reference>
<name>A0A816UTU5_9BILA</name>
<sequence>MRRVSIRLIVSAIALSVCFFVLMFIVNNVNDHTDHLELPPYKCECPLVVEHGLKAEKFGVPKIEAPFTSKIHTSSNNTQTVPPLPICKPVNKSEPVQRAIIIYYPHHQSEYFFPEVRWLYRSWAEMLRDQPPTWRTDFLIFSYNLSTEFRRLGCVNRIRKTKDEPSACRLFLYVPIQFRVKAVVENNYQHAFDHIKDLPKTTNQNIEEIVTLPKTNDPMIYDARRSENLYMHLRTYGYIDSINTIFEGYHTFKMYDFVLRTDIDVFIYRHFGKYIPANCTLITGGGGYGTDFNRRKLRRIARDMDFAHVGLSGMGSTWYGSAYDGYLVANQTLNGMLWLAQYEFATPERESKLGTLMWPEWHYGVLLLYGQHLAINHLVGTNQIRIRIGSDLLDQSTTDFTTQYVQQGTRLNLHCWHTDNRFSKFAFKMGHYKQGELEKYRNDTTAQAYAMRMALESKYMTLEQMASLVQNISTSS</sequence>
<organism evidence="3 4">
    <name type="scientific">Rotaria magnacalcarata</name>
    <dbReference type="NCBI Taxonomy" id="392030"/>
    <lineage>
        <taxon>Eukaryota</taxon>
        <taxon>Metazoa</taxon>
        <taxon>Spiralia</taxon>
        <taxon>Gnathifera</taxon>
        <taxon>Rotifera</taxon>
        <taxon>Eurotatoria</taxon>
        <taxon>Bdelloidea</taxon>
        <taxon>Philodinida</taxon>
        <taxon>Philodinidae</taxon>
        <taxon>Rotaria</taxon>
    </lineage>
</organism>
<dbReference type="Pfam" id="PF23741">
    <property type="entry name" value="DUF7164"/>
    <property type="match status" value="1"/>
</dbReference>
<dbReference type="Proteomes" id="UP000663887">
    <property type="component" value="Unassembled WGS sequence"/>
</dbReference>
<evidence type="ECO:0000313" key="3">
    <source>
        <dbReference type="EMBL" id="CAF2113071.1"/>
    </source>
</evidence>
<evidence type="ECO:0000313" key="4">
    <source>
        <dbReference type="Proteomes" id="UP000663887"/>
    </source>
</evidence>
<keyword evidence="1" id="KW-1133">Transmembrane helix</keyword>
<dbReference type="InterPro" id="IPR055588">
    <property type="entry name" value="DUF7164"/>
</dbReference>
<comment type="caution">
    <text evidence="3">The sequence shown here is derived from an EMBL/GenBank/DDBJ whole genome shotgun (WGS) entry which is preliminary data.</text>
</comment>
<protein>
    <recommendedName>
        <fullName evidence="2">DUF7164 domain-containing protein</fullName>
    </recommendedName>
</protein>
<feature type="transmembrane region" description="Helical" evidence="1">
    <location>
        <begin position="7"/>
        <end position="26"/>
    </location>
</feature>
<dbReference type="EMBL" id="CAJNRG010009377">
    <property type="protein sequence ID" value="CAF2113071.1"/>
    <property type="molecule type" value="Genomic_DNA"/>
</dbReference>
<dbReference type="AlphaFoldDB" id="A0A816UTU5"/>